<keyword evidence="1 4" id="KW-0853">WD repeat</keyword>
<evidence type="ECO:0000256" key="3">
    <source>
        <dbReference type="ARBA" id="ARBA00022803"/>
    </source>
</evidence>
<dbReference type="InterPro" id="IPR015943">
    <property type="entry name" value="WD40/YVTN_repeat-like_dom_sf"/>
</dbReference>
<dbReference type="EMBL" id="LHPG02000006">
    <property type="protein sequence ID" value="PRW57681.1"/>
    <property type="molecule type" value="Genomic_DNA"/>
</dbReference>
<evidence type="ECO:0000256" key="4">
    <source>
        <dbReference type="PROSITE-ProRule" id="PRU00221"/>
    </source>
</evidence>
<dbReference type="OrthoDB" id="515143at2759"/>
<dbReference type="InterPro" id="IPR019775">
    <property type="entry name" value="WD40_repeat_CS"/>
</dbReference>
<sequence>MPPAEQASPSAASCADHGSKASTTDGISCKAAGDAAARAGKWDAAAQAYSAALACLSDCGDDPHLHGALLGNRCLARLQLGEAAAALADARLAVRIRPRWGKAHLRLGQALQACGEAAAAAAAFQRAAELDPSLETAAASALAAAERDASRRRCALVLQARGGPLYDAAVRSQPLTVGRLSTQLIATGGTDGSARSALWRCQKLSAHSGLVSAVSFSPCGRLLASASGDGLCKLWDATSGSEVAEIAAASGPVNHCAFVQLPSPLGAFPPISNASSGGAASAAPQLVSQRLPSLLVTCHINQQRQEGRVLLWDAVARKHGWVDGKLCGPVASLDYFRGKVVAAEGWCSTQLAATDRDCVGICSSSGSGAAEDPAGGSSGAAALLATACTDGTVKLFDLQAIAALAASAVDSGSKAAKCATAPLWEVVLAESGEQQLALAGHSAAVRALRWLAPGRLLSAAEDGCARVWSVAP</sequence>
<dbReference type="PANTHER" id="PTHR22904">
    <property type="entry name" value="TPR REPEAT CONTAINING PROTEIN"/>
    <property type="match status" value="1"/>
</dbReference>
<dbReference type="PROSITE" id="PS50294">
    <property type="entry name" value="WD_REPEATS_REGION"/>
    <property type="match status" value="2"/>
</dbReference>
<feature type="repeat" description="WD" evidence="4">
    <location>
        <begin position="438"/>
        <end position="472"/>
    </location>
</feature>
<dbReference type="InterPro" id="IPR011990">
    <property type="entry name" value="TPR-like_helical_dom_sf"/>
</dbReference>
<keyword evidence="8" id="KW-1185">Reference proteome</keyword>
<dbReference type="SMART" id="SM00028">
    <property type="entry name" value="TPR"/>
    <property type="match status" value="3"/>
</dbReference>
<dbReference type="PROSITE" id="PS00678">
    <property type="entry name" value="WD_REPEATS_1"/>
    <property type="match status" value="1"/>
</dbReference>
<evidence type="ECO:0000313" key="7">
    <source>
        <dbReference type="EMBL" id="PRW57681.1"/>
    </source>
</evidence>
<dbReference type="Pfam" id="PF00400">
    <property type="entry name" value="WD40"/>
    <property type="match status" value="2"/>
</dbReference>
<accession>A0A2P6TUE5</accession>
<feature type="region of interest" description="Disordered" evidence="6">
    <location>
        <begin position="1"/>
        <end position="25"/>
    </location>
</feature>
<gene>
    <name evidence="7" type="ORF">C2E21_3670</name>
</gene>
<dbReference type="Gene3D" id="1.25.40.10">
    <property type="entry name" value="Tetratricopeptide repeat domain"/>
    <property type="match status" value="1"/>
</dbReference>
<dbReference type="InterPro" id="IPR001680">
    <property type="entry name" value="WD40_rpt"/>
</dbReference>
<dbReference type="Gene3D" id="2.130.10.10">
    <property type="entry name" value="YVTN repeat-like/Quinoprotein amine dehydrogenase"/>
    <property type="match status" value="2"/>
</dbReference>
<dbReference type="InterPro" id="IPR019734">
    <property type="entry name" value="TPR_rpt"/>
</dbReference>
<feature type="compositionally biased region" description="Low complexity" evidence="6">
    <location>
        <begin position="1"/>
        <end position="15"/>
    </location>
</feature>
<dbReference type="PANTHER" id="PTHR22904:SF533">
    <property type="entry name" value="HSP70-HSP90 ORGANIZING PROTEIN 3"/>
    <property type="match status" value="1"/>
</dbReference>
<evidence type="ECO:0000256" key="5">
    <source>
        <dbReference type="PROSITE-ProRule" id="PRU00339"/>
    </source>
</evidence>
<dbReference type="PROSITE" id="PS50082">
    <property type="entry name" value="WD_REPEATS_2"/>
    <property type="match status" value="2"/>
</dbReference>
<dbReference type="InterPro" id="IPR036322">
    <property type="entry name" value="WD40_repeat_dom_sf"/>
</dbReference>
<evidence type="ECO:0000256" key="6">
    <source>
        <dbReference type="SAM" id="MobiDB-lite"/>
    </source>
</evidence>
<dbReference type="Proteomes" id="UP000239899">
    <property type="component" value="Unassembled WGS sequence"/>
</dbReference>
<evidence type="ECO:0000256" key="1">
    <source>
        <dbReference type="ARBA" id="ARBA00022574"/>
    </source>
</evidence>
<proteinExistence type="predicted"/>
<feature type="repeat" description="TPR" evidence="5">
    <location>
        <begin position="101"/>
        <end position="134"/>
    </location>
</feature>
<protein>
    <submittedName>
        <fullName evidence="7">Alpha subunit</fullName>
    </submittedName>
</protein>
<keyword evidence="2" id="KW-0677">Repeat</keyword>
<dbReference type="GO" id="GO:0051879">
    <property type="term" value="F:Hsp90 protein binding"/>
    <property type="evidence" value="ECO:0007669"/>
    <property type="project" value="TreeGrafter"/>
</dbReference>
<dbReference type="PROSITE" id="PS50005">
    <property type="entry name" value="TPR"/>
    <property type="match status" value="1"/>
</dbReference>
<dbReference type="SUPFAM" id="SSF50978">
    <property type="entry name" value="WD40 repeat-like"/>
    <property type="match status" value="1"/>
</dbReference>
<comment type="caution">
    <text evidence="7">The sequence shown here is derived from an EMBL/GenBank/DDBJ whole genome shotgun (WGS) entry which is preliminary data.</text>
</comment>
<organism evidence="7 8">
    <name type="scientific">Chlorella sorokiniana</name>
    <name type="common">Freshwater green alga</name>
    <dbReference type="NCBI Taxonomy" id="3076"/>
    <lineage>
        <taxon>Eukaryota</taxon>
        <taxon>Viridiplantae</taxon>
        <taxon>Chlorophyta</taxon>
        <taxon>core chlorophytes</taxon>
        <taxon>Trebouxiophyceae</taxon>
        <taxon>Chlorellales</taxon>
        <taxon>Chlorellaceae</taxon>
        <taxon>Chlorella clade</taxon>
        <taxon>Chlorella</taxon>
    </lineage>
</organism>
<dbReference type="STRING" id="3076.A0A2P6TUE5"/>
<dbReference type="AlphaFoldDB" id="A0A2P6TUE5"/>
<keyword evidence="3 5" id="KW-0802">TPR repeat</keyword>
<evidence type="ECO:0000256" key="2">
    <source>
        <dbReference type="ARBA" id="ARBA00022737"/>
    </source>
</evidence>
<dbReference type="SMART" id="SM00320">
    <property type="entry name" value="WD40"/>
    <property type="match status" value="4"/>
</dbReference>
<feature type="repeat" description="WD" evidence="4">
    <location>
        <begin position="204"/>
        <end position="245"/>
    </location>
</feature>
<evidence type="ECO:0000313" key="8">
    <source>
        <dbReference type="Proteomes" id="UP000239899"/>
    </source>
</evidence>
<dbReference type="SUPFAM" id="SSF48452">
    <property type="entry name" value="TPR-like"/>
    <property type="match status" value="1"/>
</dbReference>
<reference evidence="7 8" key="1">
    <citation type="journal article" date="2018" name="Plant J.">
        <title>Genome sequences of Chlorella sorokiniana UTEX 1602 and Micractinium conductrix SAG 241.80: implications to maltose excretion by a green alga.</title>
        <authorList>
            <person name="Arriola M.B."/>
            <person name="Velmurugan N."/>
            <person name="Zhang Y."/>
            <person name="Plunkett M.H."/>
            <person name="Hondzo H."/>
            <person name="Barney B.M."/>
        </authorList>
    </citation>
    <scope>NUCLEOTIDE SEQUENCE [LARGE SCALE GENOMIC DNA]</scope>
    <source>
        <strain evidence="8">UTEX 1602</strain>
    </source>
</reference>
<name>A0A2P6TUE5_CHLSO</name>